<dbReference type="GO" id="GO:0008199">
    <property type="term" value="F:ferric iron binding"/>
    <property type="evidence" value="ECO:0007669"/>
    <property type="project" value="InterPro"/>
</dbReference>
<dbReference type="AlphaFoldDB" id="I6T8W1"/>
<dbReference type="InterPro" id="IPR008331">
    <property type="entry name" value="Ferritin_DPS_dom"/>
</dbReference>
<organism evidence="2">
    <name type="scientific">Spirometra erinaceieuropaei</name>
    <name type="common">Tapeworm</name>
    <name type="synonym">Spirometra erinacei</name>
    <dbReference type="NCBI Taxonomy" id="99802"/>
    <lineage>
        <taxon>Eukaryota</taxon>
        <taxon>Metazoa</taxon>
        <taxon>Spiralia</taxon>
        <taxon>Lophotrochozoa</taxon>
        <taxon>Platyhelminthes</taxon>
        <taxon>Cestoda</taxon>
        <taxon>Eucestoda</taxon>
        <taxon>Diphyllobothriidea</taxon>
        <taxon>Diphyllobothriidae</taxon>
        <taxon>Spirometra</taxon>
    </lineage>
</organism>
<sequence>MEHQQTNYPSEFEHAVNELIAAYTDAEIAYLTAGANAACEKIGHLPNLTRYLRARAHVIFFRRAALINFQTRRGAAVEMIAPTTAPSHKKPVESVKELIEQVLRELIEVERRLEEGWKKLAEMAQKHGDQVTVTFAEKTPG</sequence>
<evidence type="ECO:0000313" key="2">
    <source>
        <dbReference type="EMBL" id="AFM74212.1"/>
    </source>
</evidence>
<reference evidence="2" key="1">
    <citation type="submission" date="2012-04" db="EMBL/GenBank/DDBJ databases">
        <authorList>
            <person name="Lu G."/>
            <person name="Lu Y.J."/>
            <person name="Fan Z.G."/>
        </authorList>
    </citation>
    <scope>NUCLEOTIDE SEQUENCE</scope>
</reference>
<proteinExistence type="evidence at transcript level"/>
<feature type="domain" description="Ferritin/DPS" evidence="1">
    <location>
        <begin position="15"/>
        <end position="137"/>
    </location>
</feature>
<accession>I6T8W1</accession>
<dbReference type="InterPro" id="IPR009078">
    <property type="entry name" value="Ferritin-like_SF"/>
</dbReference>
<dbReference type="Pfam" id="PF00210">
    <property type="entry name" value="Ferritin"/>
    <property type="match status" value="1"/>
</dbReference>
<dbReference type="SUPFAM" id="SSF47240">
    <property type="entry name" value="Ferritin-like"/>
    <property type="match status" value="1"/>
</dbReference>
<protein>
    <submittedName>
        <fullName evidence="2">Ferritin-like protein</fullName>
    </submittedName>
</protein>
<dbReference type="EMBL" id="JQ894799">
    <property type="protein sequence ID" value="AFM74212.1"/>
    <property type="molecule type" value="mRNA"/>
</dbReference>
<name>I6T8W1_SPIER</name>
<dbReference type="Gene3D" id="1.20.1260.10">
    <property type="match status" value="1"/>
</dbReference>
<dbReference type="InterPro" id="IPR012347">
    <property type="entry name" value="Ferritin-like"/>
</dbReference>
<evidence type="ECO:0000259" key="1">
    <source>
        <dbReference type="Pfam" id="PF00210"/>
    </source>
</evidence>